<evidence type="ECO:0000313" key="3">
    <source>
        <dbReference type="EMBL" id="KAK3383656.1"/>
    </source>
</evidence>
<evidence type="ECO:0000259" key="2">
    <source>
        <dbReference type="Pfam" id="PF25482"/>
    </source>
</evidence>
<feature type="domain" description="DUF7905" evidence="2">
    <location>
        <begin position="158"/>
        <end position="428"/>
    </location>
</feature>
<keyword evidence="4" id="KW-1185">Reference proteome</keyword>
<comment type="caution">
    <text evidence="3">The sequence shown here is derived from an EMBL/GenBank/DDBJ whole genome shotgun (WGS) entry which is preliminary data.</text>
</comment>
<dbReference type="Pfam" id="PF25482">
    <property type="entry name" value="DUF7905"/>
    <property type="match status" value="1"/>
</dbReference>
<dbReference type="InterPro" id="IPR057227">
    <property type="entry name" value="DUF7905"/>
</dbReference>
<dbReference type="Proteomes" id="UP001287356">
    <property type="component" value="Unassembled WGS sequence"/>
</dbReference>
<organism evidence="3 4">
    <name type="scientific">Lasiosphaeria ovina</name>
    <dbReference type="NCBI Taxonomy" id="92902"/>
    <lineage>
        <taxon>Eukaryota</taxon>
        <taxon>Fungi</taxon>
        <taxon>Dikarya</taxon>
        <taxon>Ascomycota</taxon>
        <taxon>Pezizomycotina</taxon>
        <taxon>Sordariomycetes</taxon>
        <taxon>Sordariomycetidae</taxon>
        <taxon>Sordariales</taxon>
        <taxon>Lasiosphaeriaceae</taxon>
        <taxon>Lasiosphaeria</taxon>
    </lineage>
</organism>
<gene>
    <name evidence="3" type="ORF">B0T24DRAFT_58157</name>
</gene>
<sequence>MASGGGSTLRIFSTQSNNLTVVQANKIMVEITLPLPAHGYKDVDPGELDLQTIINQIAQKFRVHLEVDFDESDAIITVFALNKPGAHGALNALRNILVCKSGEKSVWRPFALVRPPRSGKENMKTVLQTVGGKNGARPTATNARGPKSSDAGPVVKAQEEEYKEELKKALAFTVQNLKHVPNKMRMRVHFGTFRLREWKKGQTEYTFSELESIVRRAGPRGTSSIDKHIGQAEIADALRSRVASICGSVPRTVRSDSVDDIKPVHSLVIITKNLHVELGVDTIQTKGRAGQVTYTFGPPAAFRREKRSRAIEILNSCPEGHYDWILEIHNQIDTQDFNAAIPFRSTDIRNSFKFTNNVLPGGFPAITVLAHFMNTFDVEGILGRTTWSYMLNSEYCVEVSIHHKWGSDTKLPPVTGTGVTLYGSDWDDDMDLEDLSTAPRKWNDFGKQFLHVDGPTRHRNPDTDPYDDFLNRVRFVGNLLDEAADEAASSH</sequence>
<feature type="region of interest" description="Disordered" evidence="1">
    <location>
        <begin position="131"/>
        <end position="153"/>
    </location>
</feature>
<reference evidence="3" key="1">
    <citation type="journal article" date="2023" name="Mol. Phylogenet. Evol.">
        <title>Genome-scale phylogeny and comparative genomics of the fungal order Sordariales.</title>
        <authorList>
            <person name="Hensen N."/>
            <person name="Bonometti L."/>
            <person name="Westerberg I."/>
            <person name="Brannstrom I.O."/>
            <person name="Guillou S."/>
            <person name="Cros-Aarteil S."/>
            <person name="Calhoun S."/>
            <person name="Haridas S."/>
            <person name="Kuo A."/>
            <person name="Mondo S."/>
            <person name="Pangilinan J."/>
            <person name="Riley R."/>
            <person name="LaButti K."/>
            <person name="Andreopoulos B."/>
            <person name="Lipzen A."/>
            <person name="Chen C."/>
            <person name="Yan M."/>
            <person name="Daum C."/>
            <person name="Ng V."/>
            <person name="Clum A."/>
            <person name="Steindorff A."/>
            <person name="Ohm R.A."/>
            <person name="Martin F."/>
            <person name="Silar P."/>
            <person name="Natvig D.O."/>
            <person name="Lalanne C."/>
            <person name="Gautier V."/>
            <person name="Ament-Velasquez S.L."/>
            <person name="Kruys A."/>
            <person name="Hutchinson M.I."/>
            <person name="Powell A.J."/>
            <person name="Barry K."/>
            <person name="Miller A.N."/>
            <person name="Grigoriev I.V."/>
            <person name="Debuchy R."/>
            <person name="Gladieux P."/>
            <person name="Hiltunen Thoren M."/>
            <person name="Johannesson H."/>
        </authorList>
    </citation>
    <scope>NUCLEOTIDE SEQUENCE</scope>
    <source>
        <strain evidence="3">CBS 958.72</strain>
    </source>
</reference>
<protein>
    <recommendedName>
        <fullName evidence="2">DUF7905 domain-containing protein</fullName>
    </recommendedName>
</protein>
<accession>A0AAE0NLC0</accession>
<reference evidence="3" key="2">
    <citation type="submission" date="2023-06" db="EMBL/GenBank/DDBJ databases">
        <authorList>
            <consortium name="Lawrence Berkeley National Laboratory"/>
            <person name="Haridas S."/>
            <person name="Hensen N."/>
            <person name="Bonometti L."/>
            <person name="Westerberg I."/>
            <person name="Brannstrom I.O."/>
            <person name="Guillou S."/>
            <person name="Cros-Aarteil S."/>
            <person name="Calhoun S."/>
            <person name="Kuo A."/>
            <person name="Mondo S."/>
            <person name="Pangilinan J."/>
            <person name="Riley R."/>
            <person name="Labutti K."/>
            <person name="Andreopoulos B."/>
            <person name="Lipzen A."/>
            <person name="Chen C."/>
            <person name="Yanf M."/>
            <person name="Daum C."/>
            <person name="Ng V."/>
            <person name="Clum A."/>
            <person name="Steindorff A."/>
            <person name="Ohm R."/>
            <person name="Martin F."/>
            <person name="Silar P."/>
            <person name="Natvig D."/>
            <person name="Lalanne C."/>
            <person name="Gautier V."/>
            <person name="Ament-Velasquez S.L."/>
            <person name="Kruys A."/>
            <person name="Hutchinson M.I."/>
            <person name="Powell A.J."/>
            <person name="Barry K."/>
            <person name="Miller A.N."/>
            <person name="Grigoriev I.V."/>
            <person name="Debuchy R."/>
            <person name="Gladieux P."/>
            <person name="Thoren M.H."/>
            <person name="Johannesson H."/>
        </authorList>
    </citation>
    <scope>NUCLEOTIDE SEQUENCE</scope>
    <source>
        <strain evidence="3">CBS 958.72</strain>
    </source>
</reference>
<evidence type="ECO:0000313" key="4">
    <source>
        <dbReference type="Proteomes" id="UP001287356"/>
    </source>
</evidence>
<dbReference type="AlphaFoldDB" id="A0AAE0NLC0"/>
<proteinExistence type="predicted"/>
<name>A0AAE0NLC0_9PEZI</name>
<evidence type="ECO:0000256" key="1">
    <source>
        <dbReference type="SAM" id="MobiDB-lite"/>
    </source>
</evidence>
<dbReference type="EMBL" id="JAULSN010000001">
    <property type="protein sequence ID" value="KAK3383656.1"/>
    <property type="molecule type" value="Genomic_DNA"/>
</dbReference>